<name>A0A8J6EGM4_ELECQ</name>
<comment type="caution">
    <text evidence="1">The sequence shown here is derived from an EMBL/GenBank/DDBJ whole genome shotgun (WGS) entry which is preliminary data.</text>
</comment>
<organism evidence="1 2">
    <name type="scientific">Eleutherodactylus coqui</name>
    <name type="common">Puerto Rican coqui</name>
    <dbReference type="NCBI Taxonomy" id="57060"/>
    <lineage>
        <taxon>Eukaryota</taxon>
        <taxon>Metazoa</taxon>
        <taxon>Chordata</taxon>
        <taxon>Craniata</taxon>
        <taxon>Vertebrata</taxon>
        <taxon>Euteleostomi</taxon>
        <taxon>Amphibia</taxon>
        <taxon>Batrachia</taxon>
        <taxon>Anura</taxon>
        <taxon>Neobatrachia</taxon>
        <taxon>Hyloidea</taxon>
        <taxon>Eleutherodactylidae</taxon>
        <taxon>Eleutherodactylinae</taxon>
        <taxon>Eleutherodactylus</taxon>
        <taxon>Eleutherodactylus</taxon>
    </lineage>
</organism>
<evidence type="ECO:0000313" key="2">
    <source>
        <dbReference type="Proteomes" id="UP000770717"/>
    </source>
</evidence>
<reference evidence="1" key="1">
    <citation type="thesis" date="2020" institute="ProQuest LLC" country="789 East Eisenhower Parkway, Ann Arbor, MI, USA">
        <title>Comparative Genomics and Chromosome Evolution.</title>
        <authorList>
            <person name="Mudd A.B."/>
        </authorList>
    </citation>
    <scope>NUCLEOTIDE SEQUENCE</scope>
    <source>
        <strain evidence="1">HN-11 Male</strain>
        <tissue evidence="1">Kidney and liver</tissue>
    </source>
</reference>
<evidence type="ECO:0000313" key="1">
    <source>
        <dbReference type="EMBL" id="KAG9468599.1"/>
    </source>
</evidence>
<proteinExistence type="predicted"/>
<sequence>MASIAKKRHSQTKIPYILTSASRKIKLSHSQDIAEEFGKFYAKLYNLKNDPSVYQPNLAILSEFLLKMKLHTVEDKMQEFNRPISEAEVINTTTYFQIYYPHDLQ</sequence>
<gene>
    <name evidence="1" type="ORF">GDO78_022369</name>
</gene>
<accession>A0A8J6EGM4</accession>
<dbReference type="Proteomes" id="UP000770717">
    <property type="component" value="Unassembled WGS sequence"/>
</dbReference>
<keyword evidence="2" id="KW-1185">Reference proteome</keyword>
<dbReference type="AlphaFoldDB" id="A0A8J6EGM4"/>
<protein>
    <submittedName>
        <fullName evidence="1">Uncharacterized protein</fullName>
    </submittedName>
</protein>
<dbReference type="EMBL" id="WNTK01000809">
    <property type="protein sequence ID" value="KAG9468599.1"/>
    <property type="molecule type" value="Genomic_DNA"/>
</dbReference>